<feature type="compositionally biased region" description="Acidic residues" evidence="1">
    <location>
        <begin position="95"/>
        <end position="122"/>
    </location>
</feature>
<feature type="region of interest" description="Disordered" evidence="1">
    <location>
        <begin position="93"/>
        <end position="144"/>
    </location>
</feature>
<keyword evidence="3" id="KW-1185">Reference proteome</keyword>
<feature type="compositionally biased region" description="Polar residues" evidence="1">
    <location>
        <begin position="1"/>
        <end position="12"/>
    </location>
</feature>
<feature type="compositionally biased region" description="Acidic residues" evidence="1">
    <location>
        <begin position="131"/>
        <end position="142"/>
    </location>
</feature>
<protein>
    <submittedName>
        <fullName evidence="2">Uncharacterized protein</fullName>
    </submittedName>
</protein>
<dbReference type="AlphaFoldDB" id="A0AA38Y7H1"/>
<sequence>MSRSQEQGSPSEAFSAIPPPLTEEPNLYAQQQQGEESGDISVQEVSLPCHVPGIDDCISEAINPLDDGLIPISPSSDSDTDVCDQEMDIDHDTVMDDEDDDADDHDEEVDSESSDVGEDNGDNNDASETSGNDDNDDDENPELDFTFLYDGTDWRTLDRGHLAYAGFGMHDEERYEALPERFASTVRGFKTVRIAVRDFIHQYSTEHGREPSPVEQDDVILLHLILYSGQHEPRCYEIYPEQITPFISVDDYWERFLESSEILVKVIDENADVTTHLHLDEKTHARWVKLSAGTWFQLPSYIHEYWGILESVGQNNCEYPRRW</sequence>
<organism evidence="2 3">
    <name type="scientific">Knufia peltigerae</name>
    <dbReference type="NCBI Taxonomy" id="1002370"/>
    <lineage>
        <taxon>Eukaryota</taxon>
        <taxon>Fungi</taxon>
        <taxon>Dikarya</taxon>
        <taxon>Ascomycota</taxon>
        <taxon>Pezizomycotina</taxon>
        <taxon>Eurotiomycetes</taxon>
        <taxon>Chaetothyriomycetidae</taxon>
        <taxon>Chaetothyriales</taxon>
        <taxon>Trichomeriaceae</taxon>
        <taxon>Knufia</taxon>
    </lineage>
</organism>
<comment type="caution">
    <text evidence="2">The sequence shown here is derived from an EMBL/GenBank/DDBJ whole genome shotgun (WGS) entry which is preliminary data.</text>
</comment>
<dbReference type="Proteomes" id="UP001172681">
    <property type="component" value="Unassembled WGS sequence"/>
</dbReference>
<feature type="region of interest" description="Disordered" evidence="1">
    <location>
        <begin position="1"/>
        <end position="61"/>
    </location>
</feature>
<gene>
    <name evidence="2" type="ORF">H2204_004501</name>
</gene>
<accession>A0AA38Y7H1</accession>
<proteinExistence type="predicted"/>
<name>A0AA38Y7H1_9EURO</name>
<dbReference type="EMBL" id="JAPDRN010000022">
    <property type="protein sequence ID" value="KAJ9638190.1"/>
    <property type="molecule type" value="Genomic_DNA"/>
</dbReference>
<evidence type="ECO:0000313" key="2">
    <source>
        <dbReference type="EMBL" id="KAJ9638190.1"/>
    </source>
</evidence>
<evidence type="ECO:0000256" key="1">
    <source>
        <dbReference type="SAM" id="MobiDB-lite"/>
    </source>
</evidence>
<evidence type="ECO:0000313" key="3">
    <source>
        <dbReference type="Proteomes" id="UP001172681"/>
    </source>
</evidence>
<reference evidence="2" key="1">
    <citation type="submission" date="2022-10" db="EMBL/GenBank/DDBJ databases">
        <title>Culturing micro-colonial fungi from biological soil crusts in the Mojave desert and describing Neophaeococcomyces mojavensis, and introducing the new genera and species Taxawa tesnikishii.</title>
        <authorList>
            <person name="Kurbessoian T."/>
            <person name="Stajich J.E."/>
        </authorList>
    </citation>
    <scope>NUCLEOTIDE SEQUENCE</scope>
    <source>
        <strain evidence="2">TK_35</strain>
    </source>
</reference>